<evidence type="ECO:0000256" key="5">
    <source>
        <dbReference type="ARBA" id="ARBA00022485"/>
    </source>
</evidence>
<keyword evidence="9" id="KW-0408">Iron</keyword>
<evidence type="ECO:0000256" key="4">
    <source>
        <dbReference type="ARBA" id="ARBA00019403"/>
    </source>
</evidence>
<evidence type="ECO:0000256" key="6">
    <source>
        <dbReference type="ARBA" id="ARBA00022723"/>
    </source>
</evidence>
<evidence type="ECO:0000256" key="3">
    <source>
        <dbReference type="ARBA" id="ARBA00012030"/>
    </source>
</evidence>
<evidence type="ECO:0000256" key="1">
    <source>
        <dbReference type="ARBA" id="ARBA00001400"/>
    </source>
</evidence>
<dbReference type="AlphaFoldDB" id="A0A4V2W330"/>
<evidence type="ECO:0000259" key="12">
    <source>
        <dbReference type="SMART" id="SM00986"/>
    </source>
</evidence>
<keyword evidence="5" id="KW-0004">4Fe-4S</keyword>
<dbReference type="InterPro" id="IPR005273">
    <property type="entry name" value="Ura-DNA_glyco_family4"/>
</dbReference>
<dbReference type="InterPro" id="IPR036895">
    <property type="entry name" value="Uracil-DNA_glycosylase-like_sf"/>
</dbReference>
<dbReference type="Gene3D" id="3.40.470.10">
    <property type="entry name" value="Uracil-DNA glycosylase-like domain"/>
    <property type="match status" value="1"/>
</dbReference>
<keyword evidence="10" id="KW-0411">Iron-sulfur</keyword>
<dbReference type="InterPro" id="IPR005122">
    <property type="entry name" value="Uracil-DNA_glycosylase-like"/>
</dbReference>
<dbReference type="OrthoDB" id="5290748at2"/>
<dbReference type="GO" id="GO:0004844">
    <property type="term" value="F:uracil DNA N-glycosylase activity"/>
    <property type="evidence" value="ECO:0007669"/>
    <property type="project" value="UniProtKB-EC"/>
</dbReference>
<keyword evidence="14" id="KW-1185">Reference proteome</keyword>
<evidence type="ECO:0000256" key="9">
    <source>
        <dbReference type="ARBA" id="ARBA00023004"/>
    </source>
</evidence>
<dbReference type="SUPFAM" id="SSF52141">
    <property type="entry name" value="Uracil-DNA glycosylase-like"/>
    <property type="match status" value="1"/>
</dbReference>
<evidence type="ECO:0000313" key="14">
    <source>
        <dbReference type="Proteomes" id="UP000295367"/>
    </source>
</evidence>
<organism evidence="13 14">
    <name type="scientific">Sulfurirhabdus autotrophica</name>
    <dbReference type="NCBI Taxonomy" id="1706046"/>
    <lineage>
        <taxon>Bacteria</taxon>
        <taxon>Pseudomonadati</taxon>
        <taxon>Pseudomonadota</taxon>
        <taxon>Betaproteobacteria</taxon>
        <taxon>Nitrosomonadales</taxon>
        <taxon>Sulfuricellaceae</taxon>
        <taxon>Sulfurirhabdus</taxon>
    </lineage>
</organism>
<comment type="caution">
    <text evidence="13">The sequence shown here is derived from an EMBL/GenBank/DDBJ whole genome shotgun (WGS) entry which is preliminary data.</text>
</comment>
<keyword evidence="7" id="KW-0227">DNA damage</keyword>
<reference evidence="13 14" key="1">
    <citation type="submission" date="2019-03" db="EMBL/GenBank/DDBJ databases">
        <title>Genomic Encyclopedia of Type Strains, Phase IV (KMG-IV): sequencing the most valuable type-strain genomes for metagenomic binning, comparative biology and taxonomic classification.</title>
        <authorList>
            <person name="Goeker M."/>
        </authorList>
    </citation>
    <scope>NUCLEOTIDE SEQUENCE [LARGE SCALE GENOMIC DNA]</scope>
    <source>
        <strain evidence="13 14">DSM 100309</strain>
    </source>
</reference>
<evidence type="ECO:0000313" key="13">
    <source>
        <dbReference type="EMBL" id="TCV90329.1"/>
    </source>
</evidence>
<dbReference type="EC" id="3.2.2.27" evidence="3"/>
<dbReference type="Pfam" id="PF03167">
    <property type="entry name" value="UDG"/>
    <property type="match status" value="1"/>
</dbReference>
<dbReference type="GO" id="GO:0051539">
    <property type="term" value="F:4 iron, 4 sulfur cluster binding"/>
    <property type="evidence" value="ECO:0007669"/>
    <property type="project" value="UniProtKB-KW"/>
</dbReference>
<comment type="catalytic activity">
    <reaction evidence="1">
        <text>Hydrolyzes single-stranded DNA or mismatched double-stranded DNA and polynucleotides, releasing free uracil.</text>
        <dbReference type="EC" id="3.2.2.27"/>
    </reaction>
</comment>
<evidence type="ECO:0000256" key="7">
    <source>
        <dbReference type="ARBA" id="ARBA00022763"/>
    </source>
</evidence>
<keyword evidence="6" id="KW-0479">Metal-binding</keyword>
<evidence type="ECO:0000256" key="10">
    <source>
        <dbReference type="ARBA" id="ARBA00023014"/>
    </source>
</evidence>
<gene>
    <name evidence="13" type="ORF">EDC63_101299</name>
</gene>
<accession>A0A4V2W330</accession>
<name>A0A4V2W330_9PROT</name>
<dbReference type="SMART" id="SM00987">
    <property type="entry name" value="UreE_C"/>
    <property type="match status" value="1"/>
</dbReference>
<keyword evidence="8" id="KW-0378">Hydrolase</keyword>
<evidence type="ECO:0000256" key="11">
    <source>
        <dbReference type="ARBA" id="ARBA00023204"/>
    </source>
</evidence>
<dbReference type="PANTHER" id="PTHR33693">
    <property type="entry name" value="TYPE-5 URACIL-DNA GLYCOSYLASE"/>
    <property type="match status" value="1"/>
</dbReference>
<dbReference type="EMBL" id="SMCO01000001">
    <property type="protein sequence ID" value="TCV90329.1"/>
    <property type="molecule type" value="Genomic_DNA"/>
</dbReference>
<keyword evidence="11" id="KW-0234">DNA repair</keyword>
<dbReference type="CDD" id="cd10030">
    <property type="entry name" value="UDG-F4_TTUDGA_SPO1dp_like"/>
    <property type="match status" value="1"/>
</dbReference>
<proteinExistence type="inferred from homology"/>
<dbReference type="InterPro" id="IPR051536">
    <property type="entry name" value="UDG_Type-4/5"/>
</dbReference>
<feature type="domain" description="Uracil-DNA glycosylase-like" evidence="12">
    <location>
        <begin position="82"/>
        <end position="229"/>
    </location>
</feature>
<evidence type="ECO:0000256" key="2">
    <source>
        <dbReference type="ARBA" id="ARBA00006521"/>
    </source>
</evidence>
<dbReference type="NCBIfam" id="TIGR00758">
    <property type="entry name" value="UDG_fam4"/>
    <property type="match status" value="1"/>
</dbReference>
<protein>
    <recommendedName>
        <fullName evidence="4">Type-4 uracil-DNA glycosylase</fullName>
        <ecNumber evidence="3">3.2.2.27</ecNumber>
    </recommendedName>
</protein>
<dbReference type="SMART" id="SM00986">
    <property type="entry name" value="UDG"/>
    <property type="match status" value="1"/>
</dbReference>
<sequence>MRETYLKEMGLWPVWRLRSATPQQGPESAAPVEVVSDLKRVSPQDLVGRSAAIQQMDWQALRQSVAECAACNLSEFRQQTVFGVGDQSADWLFVGEAPGAEEDASGEPFVGASGQLLDNMLRSIKLNRRKNVYITNVVKCHPVGNHDPKTNEATACEPYLKRQITLIQPKLIVALGAVAAHRLLNTDESIAHLRGAVHTSNGIPLIVTYHPAYLLRSPQDKAKVWDDLCFAVKTMNDVISVQDNEFN</sequence>
<dbReference type="RefSeq" id="WP_124948016.1">
    <property type="nucleotide sequence ID" value="NZ_BHVT01000073.1"/>
</dbReference>
<comment type="similarity">
    <text evidence="2">Belongs to the uracil-DNA glycosylase (UDG) superfamily. Type 4 (UDGa) family.</text>
</comment>
<dbReference type="GO" id="GO:0006281">
    <property type="term" value="P:DNA repair"/>
    <property type="evidence" value="ECO:0007669"/>
    <property type="project" value="UniProtKB-KW"/>
</dbReference>
<dbReference type="Proteomes" id="UP000295367">
    <property type="component" value="Unassembled WGS sequence"/>
</dbReference>
<dbReference type="GO" id="GO:0046872">
    <property type="term" value="F:metal ion binding"/>
    <property type="evidence" value="ECO:0007669"/>
    <property type="project" value="UniProtKB-KW"/>
</dbReference>
<evidence type="ECO:0000256" key="8">
    <source>
        <dbReference type="ARBA" id="ARBA00022801"/>
    </source>
</evidence>
<dbReference type="PANTHER" id="PTHR33693:SF1">
    <property type="entry name" value="TYPE-4 URACIL-DNA GLYCOSYLASE"/>
    <property type="match status" value="1"/>
</dbReference>